<dbReference type="KEGG" id="pfj:MYCFIDRAFT_175870"/>
<keyword evidence="2" id="KW-1185">Reference proteome</keyword>
<sequence length="551" mass="62665">MRRATGDRKGANGLARFPRLPRPRSNFGTFIALHHSSSCLRCQRSLHAAGIPDENSSAPFSRSIPHQPWISSVKYRTTPGTLSEKLSCELTPILPNLPSSPSPCALSYIVHTIEQPALLQHSEYVWRRNKLHVNDLSAARAGDSHIGCGGGGGARHAGRHPSNLSYYETHSGWIGEQSGTHSLRQYFHNVQSLIGLLQLTYQRLPESARPSVRRTQQNHGKILCMCLTRPKCEEYLSRSWPFGEETRWYNGFLHLQAWSKTLLAKRHSQAQSTKRSHPCESSQPAQQFRVVVIISHLASILKSRHRKPRAGHTLESKLDTEILIFSSNTYAKDSIRYAQPVQGSLSQRLRHLDPILLKKEATTFNISKVIEGNLLWFPWDHQEMTLMSLNMILTMKRPAMIDRFHRSVSLISSNYKVGSCTKMSLIADLLYRTVLYGDLVIVRLSAVSTAGLTSLGERKVVLAIDLADRMPKWLVNSKFIGDQRRWNRPAISDRTPWKFSQLQTFFFQGTYQYHQLVLHELAGKWIGSKEMVEYVRINISDKVVQRRCGRD</sequence>
<dbReference type="GeneID" id="19333456"/>
<evidence type="ECO:0000313" key="1">
    <source>
        <dbReference type="EMBL" id="EME82330.1"/>
    </source>
</evidence>
<dbReference type="RefSeq" id="XP_007927719.1">
    <property type="nucleotide sequence ID" value="XM_007929528.1"/>
</dbReference>
<dbReference type="EMBL" id="KB446559">
    <property type="protein sequence ID" value="EME82330.1"/>
    <property type="molecule type" value="Genomic_DNA"/>
</dbReference>
<dbReference type="HOGENOM" id="CLU_494422_0_0_1"/>
<reference evidence="1 2" key="1">
    <citation type="journal article" date="2012" name="PLoS Pathog.">
        <title>Diverse lifestyles and strategies of plant pathogenesis encoded in the genomes of eighteen Dothideomycetes fungi.</title>
        <authorList>
            <person name="Ohm R.A."/>
            <person name="Feau N."/>
            <person name="Henrissat B."/>
            <person name="Schoch C.L."/>
            <person name="Horwitz B.A."/>
            <person name="Barry K.W."/>
            <person name="Condon B.J."/>
            <person name="Copeland A.C."/>
            <person name="Dhillon B."/>
            <person name="Glaser F."/>
            <person name="Hesse C.N."/>
            <person name="Kosti I."/>
            <person name="LaButti K."/>
            <person name="Lindquist E.A."/>
            <person name="Lucas S."/>
            <person name="Salamov A.A."/>
            <person name="Bradshaw R.E."/>
            <person name="Ciuffetti L."/>
            <person name="Hamelin R.C."/>
            <person name="Kema G.H.J."/>
            <person name="Lawrence C."/>
            <person name="Scott J.A."/>
            <person name="Spatafora J.W."/>
            <person name="Turgeon B.G."/>
            <person name="de Wit P.J.G.M."/>
            <person name="Zhong S."/>
            <person name="Goodwin S.B."/>
            <person name="Grigoriev I.V."/>
        </authorList>
    </citation>
    <scope>NUCLEOTIDE SEQUENCE [LARGE SCALE GENOMIC DNA]</scope>
    <source>
        <strain evidence="1 2">CIRAD86</strain>
    </source>
</reference>
<organism evidence="1 2">
    <name type="scientific">Pseudocercospora fijiensis (strain CIRAD86)</name>
    <name type="common">Black leaf streak disease fungus</name>
    <name type="synonym">Mycosphaerella fijiensis</name>
    <dbReference type="NCBI Taxonomy" id="383855"/>
    <lineage>
        <taxon>Eukaryota</taxon>
        <taxon>Fungi</taxon>
        <taxon>Dikarya</taxon>
        <taxon>Ascomycota</taxon>
        <taxon>Pezizomycotina</taxon>
        <taxon>Dothideomycetes</taxon>
        <taxon>Dothideomycetidae</taxon>
        <taxon>Mycosphaerellales</taxon>
        <taxon>Mycosphaerellaceae</taxon>
        <taxon>Pseudocercospora</taxon>
    </lineage>
</organism>
<protein>
    <submittedName>
        <fullName evidence="1">Uncharacterized protein</fullName>
    </submittedName>
</protein>
<dbReference type="AlphaFoldDB" id="M2YXA1"/>
<dbReference type="Proteomes" id="UP000016932">
    <property type="component" value="Unassembled WGS sequence"/>
</dbReference>
<accession>M2YXA1</accession>
<proteinExistence type="predicted"/>
<dbReference type="VEuPathDB" id="FungiDB:MYCFIDRAFT_175870"/>
<name>M2YXA1_PSEFD</name>
<evidence type="ECO:0000313" key="2">
    <source>
        <dbReference type="Proteomes" id="UP000016932"/>
    </source>
</evidence>
<gene>
    <name evidence="1" type="ORF">MYCFIDRAFT_175870</name>
</gene>